<keyword evidence="7" id="KW-1185">Reference proteome</keyword>
<dbReference type="PANTHER" id="PTHR13170">
    <property type="entry name" value="O-GLCNACASE"/>
    <property type="match status" value="1"/>
</dbReference>
<evidence type="ECO:0000256" key="4">
    <source>
        <dbReference type="SAM" id="MobiDB-lite"/>
    </source>
</evidence>
<sequence length="456" mass="50389">MTASPFAIRGVIEGFYGTPWTHEQRLELAGFLGERGMNTFVYSPKDDPLVRQDWRQAYSGAELARLSELIERCAAHGLDLVYCLSPGLSIEYSSESDRSLLSEKFDSIADLGVTSFGLLLDDIPGELQHPSDRSVFAGLVEAHARLVGDVHDRLAEGSRLFVCPTQYWGYGDEEYISRLGQSIDPRIELFWTGRAICSATLDLADAEVFAKATGRAPTYWDNYPVNDVAMRHELHVGPYRGRDRELFRSSRGVIANGMELFESSKIAFATIADYLADPAGYDPEESWHRAIAAVAGDDAEAYTVFADNVRSSCLAAEDAPLLQHALESFAFESVYGDPEHAADELDEVADRMLAAAERLLRGPARTRRLVAEARPWIEAFKIGARAVKCVVELYRSGRLGSDGPTELAPFLGRIRDLRVRVFGDVLDMTLSELIVRRPPAENAQPTPTPHSKEAAS</sequence>
<evidence type="ECO:0000313" key="6">
    <source>
        <dbReference type="EMBL" id="GAA3730968.1"/>
    </source>
</evidence>
<keyword evidence="2 3" id="KW-0326">Glycosidase</keyword>
<evidence type="ECO:0000256" key="1">
    <source>
        <dbReference type="ARBA" id="ARBA00022801"/>
    </source>
</evidence>
<proteinExistence type="inferred from homology"/>
<evidence type="ECO:0000313" key="7">
    <source>
        <dbReference type="Proteomes" id="UP001501004"/>
    </source>
</evidence>
<comment type="caution">
    <text evidence="6">The sequence shown here is derived from an EMBL/GenBank/DDBJ whole genome shotgun (WGS) entry which is preliminary data.</text>
</comment>
<dbReference type="PROSITE" id="PS52009">
    <property type="entry name" value="GH84"/>
    <property type="match status" value="1"/>
</dbReference>
<name>A0ABP7F782_9MICO</name>
<evidence type="ECO:0000256" key="3">
    <source>
        <dbReference type="PROSITE-ProRule" id="PRU01353"/>
    </source>
</evidence>
<comment type="similarity">
    <text evidence="3">Belongs to the glycosyl hydrolase 84 family.</text>
</comment>
<dbReference type="Proteomes" id="UP001501004">
    <property type="component" value="Unassembled WGS sequence"/>
</dbReference>
<dbReference type="InterPro" id="IPR011496">
    <property type="entry name" value="O-GlcNAcase_cat"/>
</dbReference>
<dbReference type="Pfam" id="PF07555">
    <property type="entry name" value="NAGidase"/>
    <property type="match status" value="1"/>
</dbReference>
<dbReference type="Gene3D" id="1.20.58.460">
    <property type="entry name" value="Hyaluronidase post-catalytic domain-like"/>
    <property type="match status" value="1"/>
</dbReference>
<dbReference type="RefSeq" id="WP_344753236.1">
    <property type="nucleotide sequence ID" value="NZ_BAABAE010000001.1"/>
</dbReference>
<accession>A0ABP7F782</accession>
<dbReference type="InterPro" id="IPR051822">
    <property type="entry name" value="Glycosyl_Hydrolase_84"/>
</dbReference>
<dbReference type="EMBL" id="BAABAE010000001">
    <property type="protein sequence ID" value="GAA3730968.1"/>
    <property type="molecule type" value="Genomic_DNA"/>
</dbReference>
<reference evidence="7" key="1">
    <citation type="journal article" date="2019" name="Int. J. Syst. Evol. Microbiol.">
        <title>The Global Catalogue of Microorganisms (GCM) 10K type strain sequencing project: providing services to taxonomists for standard genome sequencing and annotation.</title>
        <authorList>
            <consortium name="The Broad Institute Genomics Platform"/>
            <consortium name="The Broad Institute Genome Sequencing Center for Infectious Disease"/>
            <person name="Wu L."/>
            <person name="Ma J."/>
        </authorList>
    </citation>
    <scope>NUCLEOTIDE SEQUENCE [LARGE SCALE GENOMIC DNA]</scope>
    <source>
        <strain evidence="7">JCM 16949</strain>
    </source>
</reference>
<organism evidence="6 7">
    <name type="scientific">Leifsonella bigeumensis</name>
    <dbReference type="NCBI Taxonomy" id="433643"/>
    <lineage>
        <taxon>Bacteria</taxon>
        <taxon>Bacillati</taxon>
        <taxon>Actinomycetota</taxon>
        <taxon>Actinomycetes</taxon>
        <taxon>Micrococcales</taxon>
        <taxon>Microbacteriaceae</taxon>
        <taxon>Leifsonella</taxon>
    </lineage>
</organism>
<dbReference type="InterPro" id="IPR017853">
    <property type="entry name" value="GH"/>
</dbReference>
<evidence type="ECO:0000256" key="2">
    <source>
        <dbReference type="ARBA" id="ARBA00023295"/>
    </source>
</evidence>
<protein>
    <recommendedName>
        <fullName evidence="5">GH84 domain-containing protein</fullName>
    </recommendedName>
</protein>
<feature type="active site" description="Proton donor" evidence="3">
    <location>
        <position position="122"/>
    </location>
</feature>
<gene>
    <name evidence="6" type="ORF">GCM10022239_04460</name>
</gene>
<dbReference type="PANTHER" id="PTHR13170:SF16">
    <property type="entry name" value="PROTEIN O-GLCNACASE"/>
    <property type="match status" value="1"/>
</dbReference>
<dbReference type="Gene3D" id="3.20.20.80">
    <property type="entry name" value="Glycosidases"/>
    <property type="match status" value="1"/>
</dbReference>
<evidence type="ECO:0000259" key="5">
    <source>
        <dbReference type="PROSITE" id="PS52009"/>
    </source>
</evidence>
<dbReference type="SUPFAM" id="SSF51445">
    <property type="entry name" value="(Trans)glycosidases"/>
    <property type="match status" value="1"/>
</dbReference>
<keyword evidence="1 3" id="KW-0378">Hydrolase</keyword>
<feature type="domain" description="GH84" evidence="5">
    <location>
        <begin position="7"/>
        <end position="279"/>
    </location>
</feature>
<feature type="region of interest" description="Disordered" evidence="4">
    <location>
        <begin position="437"/>
        <end position="456"/>
    </location>
</feature>